<feature type="transmembrane region" description="Helical" evidence="18">
    <location>
        <begin position="176"/>
        <end position="199"/>
    </location>
</feature>
<dbReference type="GO" id="GO:0031966">
    <property type="term" value="C:mitochondrial membrane"/>
    <property type="evidence" value="ECO:0007669"/>
    <property type="project" value="UniProtKB-SubCell"/>
</dbReference>
<evidence type="ECO:0000256" key="6">
    <source>
        <dbReference type="ARBA" id="ARBA00022692"/>
    </source>
</evidence>
<keyword evidence="13 18" id="KW-0472">Membrane</keyword>
<dbReference type="GO" id="GO:0006784">
    <property type="term" value="P:heme A biosynthetic process"/>
    <property type="evidence" value="ECO:0007669"/>
    <property type="project" value="TreeGrafter"/>
</dbReference>
<organism evidence="20 21">
    <name type="scientific">Paracoccidioides brasiliensis</name>
    <dbReference type="NCBI Taxonomy" id="121759"/>
    <lineage>
        <taxon>Eukaryota</taxon>
        <taxon>Fungi</taxon>
        <taxon>Dikarya</taxon>
        <taxon>Ascomycota</taxon>
        <taxon>Pezizomycotina</taxon>
        <taxon>Eurotiomycetes</taxon>
        <taxon>Eurotiomycetidae</taxon>
        <taxon>Onygenales</taxon>
        <taxon>Ajellomycetaceae</taxon>
        <taxon>Paracoccidioides</taxon>
    </lineage>
</organism>
<dbReference type="CDD" id="cd00067">
    <property type="entry name" value="GAL4"/>
    <property type="match status" value="1"/>
</dbReference>
<evidence type="ECO:0000256" key="2">
    <source>
        <dbReference type="ARBA" id="ARBA00004225"/>
    </source>
</evidence>
<feature type="transmembrane region" description="Helical" evidence="18">
    <location>
        <begin position="319"/>
        <end position="340"/>
    </location>
</feature>
<feature type="transmembrane region" description="Helical" evidence="18">
    <location>
        <begin position="294"/>
        <end position="312"/>
    </location>
</feature>
<dbReference type="VEuPathDB" id="FungiDB:PADG_03087"/>
<evidence type="ECO:0000256" key="11">
    <source>
        <dbReference type="ARBA" id="ARBA00023128"/>
    </source>
</evidence>
<dbReference type="GO" id="GO:0003677">
    <property type="term" value="F:DNA binding"/>
    <property type="evidence" value="ECO:0007669"/>
    <property type="project" value="UniProtKB-KW"/>
</dbReference>
<evidence type="ECO:0000256" key="14">
    <source>
        <dbReference type="ARBA" id="ARBA00023163"/>
    </source>
</evidence>
<dbReference type="FunFam" id="1.10.357.140:FF:000004">
    <property type="entry name" value="Protoheme IX farnesyltransferase, mitochondrial"/>
    <property type="match status" value="1"/>
</dbReference>
<dbReference type="HAMAP" id="MF_00154">
    <property type="entry name" value="CyoE_CtaB"/>
    <property type="match status" value="1"/>
</dbReference>
<feature type="compositionally biased region" description="Acidic residues" evidence="17">
    <location>
        <begin position="499"/>
        <end position="517"/>
    </location>
</feature>
<dbReference type="PANTHER" id="PTHR43448">
    <property type="entry name" value="PROTOHEME IX FARNESYLTRANSFERASE, MITOCHONDRIAL"/>
    <property type="match status" value="1"/>
</dbReference>
<evidence type="ECO:0000259" key="19">
    <source>
        <dbReference type="PROSITE" id="PS50048"/>
    </source>
</evidence>
<dbReference type="CDD" id="cd13957">
    <property type="entry name" value="PT_UbiA_Cox10"/>
    <property type="match status" value="1"/>
</dbReference>
<comment type="subcellular location">
    <subcellularLocation>
        <location evidence="2">Mitochondrion membrane</location>
        <topology evidence="2">Multi-pass membrane protein</topology>
    </subcellularLocation>
</comment>
<feature type="compositionally biased region" description="Acidic residues" evidence="17">
    <location>
        <begin position="544"/>
        <end position="557"/>
    </location>
</feature>
<feature type="domain" description="Zn(2)-C6 fungal-type" evidence="19">
    <location>
        <begin position="641"/>
        <end position="671"/>
    </location>
</feature>
<feature type="transmembrane region" description="Helical" evidence="18">
    <location>
        <begin position="408"/>
        <end position="426"/>
    </location>
</feature>
<dbReference type="GO" id="GO:0008495">
    <property type="term" value="F:protoheme IX farnesyltransferase activity"/>
    <property type="evidence" value="ECO:0007669"/>
    <property type="project" value="InterPro"/>
</dbReference>
<keyword evidence="8 18" id="KW-1133">Transmembrane helix</keyword>
<evidence type="ECO:0000256" key="1">
    <source>
        <dbReference type="ARBA" id="ARBA00004013"/>
    </source>
</evidence>
<gene>
    <name evidence="20" type="ORF">ACO22_05923</name>
</gene>
<keyword evidence="12" id="KW-0350">Heme biosynthesis</keyword>
<feature type="region of interest" description="Disordered" evidence="17">
    <location>
        <begin position="80"/>
        <end position="145"/>
    </location>
</feature>
<comment type="caution">
    <text evidence="20">The sequence shown here is derived from an EMBL/GenBank/DDBJ whole genome shotgun (WGS) entry which is preliminary data.</text>
</comment>
<keyword evidence="7" id="KW-0809">Transit peptide</keyword>
<dbReference type="InterPro" id="IPR000537">
    <property type="entry name" value="UbiA_prenyltransferase"/>
</dbReference>
<dbReference type="SUPFAM" id="SSF57701">
    <property type="entry name" value="Zn2/Cys6 DNA-binding domain"/>
    <property type="match status" value="1"/>
</dbReference>
<dbReference type="AlphaFoldDB" id="A0A1D2J943"/>
<feature type="compositionally biased region" description="Basic and acidic residues" evidence="17">
    <location>
        <begin position="83"/>
        <end position="94"/>
    </location>
</feature>
<evidence type="ECO:0000313" key="20">
    <source>
        <dbReference type="EMBL" id="ODH20313.1"/>
    </source>
</evidence>
<feature type="transmembrane region" description="Helical" evidence="18">
    <location>
        <begin position="266"/>
        <end position="288"/>
    </location>
</feature>
<dbReference type="GO" id="GO:0000981">
    <property type="term" value="F:DNA-binding transcription factor activity, RNA polymerase II-specific"/>
    <property type="evidence" value="ECO:0007669"/>
    <property type="project" value="InterPro"/>
</dbReference>
<keyword evidence="14" id="KW-0804">Transcription</keyword>
<comment type="similarity">
    <text evidence="3">Belongs to the UbiA prenyltransferase family.</text>
</comment>
<keyword evidence="9" id="KW-0805">Transcription regulation</keyword>
<protein>
    <recommendedName>
        <fullName evidence="4">Protoheme IX farnesyltransferase, mitochondrial</fullName>
    </recommendedName>
    <alternativeName>
        <fullName evidence="16">Heme O synthase</fullName>
    </alternativeName>
</protein>
<evidence type="ECO:0000256" key="12">
    <source>
        <dbReference type="ARBA" id="ARBA00023133"/>
    </source>
</evidence>
<feature type="transmembrane region" description="Helical" evidence="18">
    <location>
        <begin position="224"/>
        <end position="245"/>
    </location>
</feature>
<accession>A0A1D2J943</accession>
<evidence type="ECO:0000256" key="3">
    <source>
        <dbReference type="ARBA" id="ARBA00005985"/>
    </source>
</evidence>
<feature type="region of interest" description="Disordered" evidence="17">
    <location>
        <begin position="499"/>
        <end position="588"/>
    </location>
</feature>
<name>A0A1D2J943_PARBR</name>
<evidence type="ECO:0000256" key="4">
    <source>
        <dbReference type="ARBA" id="ARBA00016335"/>
    </source>
</evidence>
<dbReference type="VEuPathDB" id="FungiDB:PADG_03086"/>
<dbReference type="Gene3D" id="4.10.240.10">
    <property type="entry name" value="Zn(2)-C6 fungal-type DNA-binding domain"/>
    <property type="match status" value="1"/>
</dbReference>
<dbReference type="GO" id="GO:0008270">
    <property type="term" value="F:zinc ion binding"/>
    <property type="evidence" value="ECO:0007669"/>
    <property type="project" value="InterPro"/>
</dbReference>
<dbReference type="PANTHER" id="PTHR43448:SF2">
    <property type="entry name" value="PROTOHEME IX FARNESYLTRANSFERASE, MITOCHONDRIAL"/>
    <property type="match status" value="1"/>
</dbReference>
<evidence type="ECO:0000256" key="10">
    <source>
        <dbReference type="ARBA" id="ARBA00023125"/>
    </source>
</evidence>
<dbReference type="VEuPathDB" id="FungiDB:PABG_00651"/>
<comment type="function">
    <text evidence="1">Converts protoheme IX and farnesyl diphosphate to heme O.</text>
</comment>
<dbReference type="PROSITE" id="PS00463">
    <property type="entry name" value="ZN2_CY6_FUNGAL_1"/>
    <property type="match status" value="1"/>
</dbReference>
<keyword evidence="6 18" id="KW-0812">Transmembrane</keyword>
<dbReference type="NCBIfam" id="TIGR01473">
    <property type="entry name" value="cyoE_ctaB"/>
    <property type="match status" value="1"/>
</dbReference>
<dbReference type="PROSITE" id="PS50048">
    <property type="entry name" value="ZN2_CY6_FUNGAL_2"/>
    <property type="match status" value="1"/>
</dbReference>
<dbReference type="Gene3D" id="1.10.357.140">
    <property type="entry name" value="UbiA prenyltransferase"/>
    <property type="match status" value="1"/>
</dbReference>
<dbReference type="InterPro" id="IPR001138">
    <property type="entry name" value="Zn2Cys6_DnaBD"/>
</dbReference>
<evidence type="ECO:0000256" key="13">
    <source>
        <dbReference type="ARBA" id="ARBA00023136"/>
    </source>
</evidence>
<evidence type="ECO:0000256" key="18">
    <source>
        <dbReference type="SAM" id="Phobius"/>
    </source>
</evidence>
<dbReference type="SMART" id="SM00066">
    <property type="entry name" value="GAL4"/>
    <property type="match status" value="1"/>
</dbReference>
<reference evidence="20 21" key="1">
    <citation type="submission" date="2016-06" db="EMBL/GenBank/DDBJ databases">
        <authorList>
            <person name="Kjaerup R.B."/>
            <person name="Dalgaard T.S."/>
            <person name="Juul-Madsen H.R."/>
        </authorList>
    </citation>
    <scope>NUCLEOTIDE SEQUENCE [LARGE SCALE GENOMIC DNA]</scope>
    <source>
        <strain evidence="20 21">Pb300</strain>
    </source>
</reference>
<feature type="compositionally biased region" description="Low complexity" evidence="17">
    <location>
        <begin position="565"/>
        <end position="575"/>
    </location>
</feature>
<evidence type="ECO:0000256" key="15">
    <source>
        <dbReference type="ARBA" id="ARBA00023242"/>
    </source>
</evidence>
<keyword evidence="10" id="KW-0238">DNA-binding</keyword>
<keyword evidence="15" id="KW-0539">Nucleus</keyword>
<dbReference type="Pfam" id="PF01040">
    <property type="entry name" value="UbiA"/>
    <property type="match status" value="1"/>
</dbReference>
<dbReference type="Proteomes" id="UP000242814">
    <property type="component" value="Unassembled WGS sequence"/>
</dbReference>
<evidence type="ECO:0000256" key="17">
    <source>
        <dbReference type="SAM" id="MobiDB-lite"/>
    </source>
</evidence>
<evidence type="ECO:0000256" key="8">
    <source>
        <dbReference type="ARBA" id="ARBA00022989"/>
    </source>
</evidence>
<dbReference type="InterPro" id="IPR036864">
    <property type="entry name" value="Zn2-C6_fun-type_DNA-bd_sf"/>
</dbReference>
<feature type="transmembrane region" description="Helical" evidence="18">
    <location>
        <begin position="360"/>
        <end position="380"/>
    </location>
</feature>
<evidence type="ECO:0000256" key="16">
    <source>
        <dbReference type="ARBA" id="ARBA00030253"/>
    </source>
</evidence>
<keyword evidence="11" id="KW-0496">Mitochondrion</keyword>
<evidence type="ECO:0000256" key="9">
    <source>
        <dbReference type="ARBA" id="ARBA00023015"/>
    </source>
</evidence>
<evidence type="ECO:0000313" key="21">
    <source>
        <dbReference type="Proteomes" id="UP000242814"/>
    </source>
</evidence>
<proteinExistence type="inferred from homology"/>
<evidence type="ECO:0000256" key="5">
    <source>
        <dbReference type="ARBA" id="ARBA00022679"/>
    </source>
</evidence>
<dbReference type="VEuPathDB" id="FungiDB:PABG_00652"/>
<keyword evidence="5 20" id="KW-0808">Transferase</keyword>
<evidence type="ECO:0000256" key="7">
    <source>
        <dbReference type="ARBA" id="ARBA00022946"/>
    </source>
</evidence>
<dbReference type="InterPro" id="IPR044878">
    <property type="entry name" value="UbiA_sf"/>
</dbReference>
<sequence>MAFSLLMLRTGVALDAAALCSRCFTRLISQPADVSRRGFSTTRVLQNTEYRATNLPKVFQKAYLSSSGLRSSSLSQRGVIQRLRKESQHTDRSALFHSVPPSIDTQSSFGTPIEANRKHGSPATSPEELPHRRRQRLKVEQEANSKYEIRPDASARLSTISSSLPKTSLRRTMATFLALTKPNLSFLVVLTATTAYGLYPIPTLLALDPSVTPLPALSTSTLTFLYLTTGTFLSSASANTLNMLFEPQHDARMSRTRNRPLVRKLLSPKAALLFAALTGTVGITALYMGTNPTVAALSAFNLFLYAFVYTPLKRISPINTWVGAIVGGIPPLMGWIAATGQSATTGHDTWRDLLFGPDSPGGWLMAAILFAWQFPHFNSLSHTIREEYKNAGYKMLAWMNPARNGRVALRYSILMFPLCAGLWWAGVVDKGFLIGGTLVNCWLAKEAYRFWKLQGAGGSARGLFWASVWHLPLLMVGTLITKKGIWDGVWRRVFGEDEEEMENEEFEQDEMEEEDNVPADASLPMKPIPGCKFSARTSSQGFDNVDDDGPDGDGDGDGDARNIMSSIPKSSLSPSTLRRQDKGHTQELATPLNRVIRNQVVFRVRDPRRQQPIKSSQQQVIQSVEYPIFRPRKPHRKSRMGCCNCKKRRVKCDETKPGCRKCDAYGISCDYLVMESQSKSKSTFRLVKEFSQIYEIDSTTYSLAIADLADKIDSALRLSPGIDDDLSNFITKPAHRNSVEALYHFLALPGENSGLTEAGKDVAKGDMLRVAFQTPYLMHAILGAATTSLRRLHSWDSSFRMAESYHWQRAINLYQKELFTPIGVHNMDGLMSTCLLLGVLSFAVEEYKPEESWLFSPDPKALNWLLVQSGLRHLLRFTGPFLSQSIWYKVFMESDDEDHTFDDHRPGAEGLHPALAELCEIDETTTEETNPYHWPLRMLSPLLNLLPCNENSSKLTSFMGRLLPDYTDLLQRKDPRAILILGYWLAKKCQENQWWMQPRIHAECVAVCMFLEHSTDPRMLKLLEYPAEHCGYLLKHVRERTTFEVNIDLLCLF</sequence>
<dbReference type="InterPro" id="IPR006369">
    <property type="entry name" value="Protohaem_IX_farnesylTrfase"/>
</dbReference>
<dbReference type="Pfam" id="PF00172">
    <property type="entry name" value="Zn_clus"/>
    <property type="match status" value="1"/>
</dbReference>
<dbReference type="EMBL" id="LZYO01000286">
    <property type="protein sequence ID" value="ODH20313.1"/>
    <property type="molecule type" value="Genomic_DNA"/>
</dbReference>